<feature type="compositionally biased region" description="Basic and acidic residues" evidence="1">
    <location>
        <begin position="26"/>
        <end position="41"/>
    </location>
</feature>
<dbReference type="Proteomes" id="UP001177670">
    <property type="component" value="Unassembled WGS sequence"/>
</dbReference>
<evidence type="ECO:0000256" key="1">
    <source>
        <dbReference type="SAM" id="MobiDB-lite"/>
    </source>
</evidence>
<protein>
    <submittedName>
        <fullName evidence="2">Uncharacterized protein</fullName>
    </submittedName>
</protein>
<name>A0AA40KRT7_9HYME</name>
<organism evidence="2 3">
    <name type="scientific">Melipona bicolor</name>
    <dbReference type="NCBI Taxonomy" id="60889"/>
    <lineage>
        <taxon>Eukaryota</taxon>
        <taxon>Metazoa</taxon>
        <taxon>Ecdysozoa</taxon>
        <taxon>Arthropoda</taxon>
        <taxon>Hexapoda</taxon>
        <taxon>Insecta</taxon>
        <taxon>Pterygota</taxon>
        <taxon>Neoptera</taxon>
        <taxon>Endopterygota</taxon>
        <taxon>Hymenoptera</taxon>
        <taxon>Apocrita</taxon>
        <taxon>Aculeata</taxon>
        <taxon>Apoidea</taxon>
        <taxon>Anthophila</taxon>
        <taxon>Apidae</taxon>
        <taxon>Melipona</taxon>
    </lineage>
</organism>
<comment type="caution">
    <text evidence="2">The sequence shown here is derived from an EMBL/GenBank/DDBJ whole genome shotgun (WGS) entry which is preliminary data.</text>
</comment>
<proteinExistence type="predicted"/>
<sequence length="112" mass="12520">MMAMMDACSTSVFIHLELQAIRCETGERTSPREIQRGRRETSGGTSRKKVDGNVEVRLSSLPLQIATGTEAAIMDTFPFAREPPSSNEISRIRVMKHEQGLRKIFRGNGQRA</sequence>
<gene>
    <name evidence="2" type="ORF">K0M31_018564</name>
</gene>
<feature type="region of interest" description="Disordered" evidence="1">
    <location>
        <begin position="26"/>
        <end position="51"/>
    </location>
</feature>
<evidence type="ECO:0000313" key="3">
    <source>
        <dbReference type="Proteomes" id="UP001177670"/>
    </source>
</evidence>
<reference evidence="2" key="1">
    <citation type="submission" date="2021-10" db="EMBL/GenBank/DDBJ databases">
        <title>Melipona bicolor Genome sequencing and assembly.</title>
        <authorList>
            <person name="Araujo N.S."/>
            <person name="Arias M.C."/>
        </authorList>
    </citation>
    <scope>NUCLEOTIDE SEQUENCE</scope>
    <source>
        <strain evidence="2">USP_2M_L1-L4_2017</strain>
        <tissue evidence="2">Whole body</tissue>
    </source>
</reference>
<keyword evidence="3" id="KW-1185">Reference proteome</keyword>
<dbReference type="EMBL" id="JAHYIQ010000007">
    <property type="protein sequence ID" value="KAK1130433.1"/>
    <property type="molecule type" value="Genomic_DNA"/>
</dbReference>
<accession>A0AA40KRT7</accession>
<evidence type="ECO:0000313" key="2">
    <source>
        <dbReference type="EMBL" id="KAK1130433.1"/>
    </source>
</evidence>
<dbReference type="AlphaFoldDB" id="A0AA40KRT7"/>